<proteinExistence type="inferred from homology"/>
<dbReference type="RefSeq" id="WP_235313473.1">
    <property type="nucleotide sequence ID" value="NZ_JAKGAS010000008.1"/>
</dbReference>
<dbReference type="EMBL" id="JAKGAS010000008">
    <property type="protein sequence ID" value="MCF2949372.1"/>
    <property type="molecule type" value="Genomic_DNA"/>
</dbReference>
<organism evidence="7 8">
    <name type="scientific">Paraglaciecola algarum</name>
    <dbReference type="NCBI Taxonomy" id="3050085"/>
    <lineage>
        <taxon>Bacteria</taxon>
        <taxon>Pseudomonadati</taxon>
        <taxon>Pseudomonadota</taxon>
        <taxon>Gammaproteobacteria</taxon>
        <taxon>Alteromonadales</taxon>
        <taxon>Alteromonadaceae</taxon>
        <taxon>Paraglaciecola</taxon>
    </lineage>
</organism>
<evidence type="ECO:0000256" key="5">
    <source>
        <dbReference type="ARBA" id="ARBA00031449"/>
    </source>
</evidence>
<dbReference type="Gene3D" id="3.30.479.10">
    <property type="entry name" value="6-pyruvoyl tetrahydropterin synthase/QueD"/>
    <property type="match status" value="1"/>
</dbReference>
<accession>A0ABS9DBH4</accession>
<dbReference type="Proteomes" id="UP001521137">
    <property type="component" value="Unassembled WGS sequence"/>
</dbReference>
<evidence type="ECO:0000256" key="3">
    <source>
        <dbReference type="ARBA" id="ARBA00012982"/>
    </source>
</evidence>
<gene>
    <name evidence="7" type="ORF">L0668_14730</name>
</gene>
<evidence type="ECO:0000256" key="2">
    <source>
        <dbReference type="ARBA" id="ARBA00008900"/>
    </source>
</evidence>
<dbReference type="InterPro" id="IPR007115">
    <property type="entry name" value="6-PTP_synth/QueD"/>
</dbReference>
<evidence type="ECO:0000313" key="7">
    <source>
        <dbReference type="EMBL" id="MCF2949372.1"/>
    </source>
</evidence>
<name>A0ABS9DBH4_9ALTE</name>
<evidence type="ECO:0000313" key="8">
    <source>
        <dbReference type="Proteomes" id="UP001521137"/>
    </source>
</evidence>
<dbReference type="SUPFAM" id="SSF55620">
    <property type="entry name" value="Tetrahydrobiopterin biosynthesis enzymes-like"/>
    <property type="match status" value="2"/>
</dbReference>
<dbReference type="Pfam" id="PF01242">
    <property type="entry name" value="PTPS"/>
    <property type="match status" value="1"/>
</dbReference>
<reference evidence="7 8" key="1">
    <citation type="submission" date="2022-01" db="EMBL/GenBank/DDBJ databases">
        <title>Paraglaciecola sp. G1-23.</title>
        <authorList>
            <person name="Jin M.S."/>
            <person name="Han D.M."/>
            <person name="Kim H.M."/>
            <person name="Jeon C.O."/>
        </authorList>
    </citation>
    <scope>NUCLEOTIDE SEQUENCE [LARGE SCALE GENOMIC DNA]</scope>
    <source>
        <strain evidence="7 8">G1-23</strain>
    </source>
</reference>
<evidence type="ECO:0000256" key="1">
    <source>
        <dbReference type="ARBA" id="ARBA00005061"/>
    </source>
</evidence>
<protein>
    <recommendedName>
        <fullName evidence="4">6-carboxy-5,6,7,8-tetrahydropterin synthase</fullName>
        <ecNumber evidence="3">4.1.2.50</ecNumber>
    </recommendedName>
    <alternativeName>
        <fullName evidence="5">Queuosine biosynthesis protein QueD</fullName>
    </alternativeName>
</protein>
<dbReference type="InterPro" id="IPR038418">
    <property type="entry name" value="6-PTP_synth/QueD_sf"/>
</dbReference>
<comment type="pathway">
    <text evidence="1">Purine metabolism; 7-cyano-7-deazaguanine biosynthesis.</text>
</comment>
<comment type="caution">
    <text evidence="7">The sequence shown here is derived from an EMBL/GenBank/DDBJ whole genome shotgun (WGS) entry which is preliminary data.</text>
</comment>
<dbReference type="EC" id="4.1.2.50" evidence="3"/>
<keyword evidence="8" id="KW-1185">Reference proteome</keyword>
<comment type="similarity">
    <text evidence="2">Belongs to the PTPS family. QueD subfamily.</text>
</comment>
<comment type="catalytic activity">
    <reaction evidence="6">
        <text>7,8-dihydroneopterin 3'-triphosphate + H2O = 6-carboxy-5,6,7,8-tetrahydropterin + triphosphate + acetaldehyde + 2 H(+)</text>
        <dbReference type="Rhea" id="RHEA:27966"/>
        <dbReference type="ChEBI" id="CHEBI:15343"/>
        <dbReference type="ChEBI" id="CHEBI:15377"/>
        <dbReference type="ChEBI" id="CHEBI:15378"/>
        <dbReference type="ChEBI" id="CHEBI:18036"/>
        <dbReference type="ChEBI" id="CHEBI:58462"/>
        <dbReference type="ChEBI" id="CHEBI:61032"/>
        <dbReference type="EC" id="4.1.2.50"/>
    </reaction>
</comment>
<sequence length="291" mass="33390">MQLFVNDLTVMDFSYLCPERGMVGESWIVDVILNGDLNEESMVLDFGKVKKQLKYLIDEYIDHKLLVAVEHDYSLIHRDEKNDRVKVDFMRPNGKSIHLDCPAEAYAFVYAEQVTMPSVSDYLKDVIATHLPENVQGIELILRAEVINTPYYHYTHGLKKHDGNCQRIAHGHRSKVLVFENQQPSLKWQEYWAKRWADIYIGTEEDIVETDTTNLGIEGVGFESHFVFAYEASQGRFELAIPKSESELMQTDTTVECLAQYMVEEQKRLDAKSEYKVLAFEGVGKGAIAHA</sequence>
<evidence type="ECO:0000256" key="4">
    <source>
        <dbReference type="ARBA" id="ARBA00018141"/>
    </source>
</evidence>
<evidence type="ECO:0000256" key="6">
    <source>
        <dbReference type="ARBA" id="ARBA00048807"/>
    </source>
</evidence>